<gene>
    <name evidence="1" type="ordered locus">msl9575</name>
</gene>
<dbReference type="AlphaFoldDB" id="Q98P82"/>
<organism evidence="1 2">
    <name type="scientific">Mesorhizobium japonicum (strain LMG 29417 / CECT 9101 / MAFF 303099)</name>
    <name type="common">Mesorhizobium loti (strain MAFF 303099)</name>
    <dbReference type="NCBI Taxonomy" id="266835"/>
    <lineage>
        <taxon>Bacteria</taxon>
        <taxon>Pseudomonadati</taxon>
        <taxon>Pseudomonadota</taxon>
        <taxon>Alphaproteobacteria</taxon>
        <taxon>Hyphomicrobiales</taxon>
        <taxon>Phyllobacteriaceae</taxon>
        <taxon>Mesorhizobium</taxon>
    </lineage>
</organism>
<accession>Q98P82</accession>
<name>Q98P82_RHILO</name>
<protein>
    <submittedName>
        <fullName evidence="1">Msl9575 protein</fullName>
    </submittedName>
</protein>
<sequence length="84" mass="8975">MVSKRRNSKYRSGPSTNWLKAKCCSVDECELLGVEHEAGKPASALMADRATGRYVGSAFINPARLSASGCGSGSRSMPDRRPKA</sequence>
<dbReference type="KEGG" id="mlo:msl9575"/>
<dbReference type="eggNOG" id="COG1793">
    <property type="taxonomic scope" value="Bacteria"/>
</dbReference>
<dbReference type="Proteomes" id="UP000000552">
    <property type="component" value="Plasmid pMLb"/>
</dbReference>
<evidence type="ECO:0000313" key="1">
    <source>
        <dbReference type="EMBL" id="BAB54773.1"/>
    </source>
</evidence>
<geneLocation type="plasmid" evidence="1 2">
    <name>pMLb</name>
</geneLocation>
<dbReference type="RefSeq" id="WP_010916203.1">
    <property type="nucleotide sequence ID" value="NC_002682.1"/>
</dbReference>
<dbReference type="EMBL" id="AP003017">
    <property type="protein sequence ID" value="BAB54773.1"/>
    <property type="molecule type" value="Genomic_DNA"/>
</dbReference>
<dbReference type="HOGENOM" id="CLU_2525241_0_0_5"/>
<evidence type="ECO:0000313" key="2">
    <source>
        <dbReference type="Proteomes" id="UP000000552"/>
    </source>
</evidence>
<keyword evidence="1" id="KW-0614">Plasmid</keyword>
<reference evidence="1 2" key="1">
    <citation type="journal article" date="2000" name="DNA Res.">
        <title>Complete genome structure of the nitrogen-fixing symbiotic bacterium Mesorhizobium loti.</title>
        <authorList>
            <person name="Kaneko T."/>
            <person name="Nakamura Y."/>
            <person name="Sato S."/>
            <person name="Asamizu E."/>
            <person name="Kato T."/>
            <person name="Sasamoto S."/>
            <person name="Watanabe A."/>
            <person name="Idesawa K."/>
            <person name="Ishikawa A."/>
            <person name="Kawashima K."/>
            <person name="Kimura T."/>
            <person name="Kishida Y."/>
            <person name="Kiyokawa C."/>
            <person name="Kohara M."/>
            <person name="Matsumoto M."/>
            <person name="Matsuno A."/>
            <person name="Mochizuki Y."/>
            <person name="Nakayama S."/>
            <person name="Nakazaki N."/>
            <person name="Shimpo S."/>
            <person name="Sugimoto M."/>
            <person name="Takeuchi C."/>
            <person name="Yamada M."/>
            <person name="Tabata S."/>
        </authorList>
    </citation>
    <scope>NUCLEOTIDE SEQUENCE [LARGE SCALE GENOMIC DNA]</scope>
    <source>
        <strain evidence="2">LMG 29417 / CECT 9101 / MAFF 303099</strain>
        <plasmid evidence="1 2">pMLb</plasmid>
    </source>
</reference>
<proteinExistence type="predicted"/>